<proteinExistence type="predicted"/>
<dbReference type="Gene3D" id="3.40.1530.20">
    <property type="entry name" value="Protein of unknown function (DUF1491)"/>
    <property type="match status" value="1"/>
</dbReference>
<organism evidence="1 2">
    <name type="scientific">Qipengyuania aurantiaca</name>
    <dbReference type="NCBI Taxonomy" id="2867233"/>
    <lineage>
        <taxon>Bacteria</taxon>
        <taxon>Pseudomonadati</taxon>
        <taxon>Pseudomonadota</taxon>
        <taxon>Alphaproteobacteria</taxon>
        <taxon>Sphingomonadales</taxon>
        <taxon>Erythrobacteraceae</taxon>
        <taxon>Qipengyuania</taxon>
    </lineage>
</organism>
<protein>
    <submittedName>
        <fullName evidence="1">DUF1491 family protein</fullName>
    </submittedName>
</protein>
<gene>
    <name evidence="1" type="ORF">K3148_05390</name>
</gene>
<sequence>MSEDARLPAHLEVAGLIKLAQGLGGFGMVLQKGEYDAGTIVILTMHSGNNARLWERMPQMDGSRRFTCTREQDTENPREFDEYVAKRQRQDPDCWFVELDGPEVERLVDSSPR</sequence>
<dbReference type="Proteomes" id="UP000824281">
    <property type="component" value="Chromosome"/>
</dbReference>
<accession>A0ABX8ZSS1</accession>
<dbReference type="EMBL" id="CP081295">
    <property type="protein sequence ID" value="QZD90824.1"/>
    <property type="molecule type" value="Genomic_DNA"/>
</dbReference>
<dbReference type="Pfam" id="PF07372">
    <property type="entry name" value="DUF1491"/>
    <property type="match status" value="1"/>
</dbReference>
<evidence type="ECO:0000313" key="1">
    <source>
        <dbReference type="EMBL" id="QZD90824.1"/>
    </source>
</evidence>
<keyword evidence="2" id="KW-1185">Reference proteome</keyword>
<name>A0ABX8ZSS1_9SPHN</name>
<reference evidence="1 2" key="1">
    <citation type="submission" date="2021-08" db="EMBL/GenBank/DDBJ databases">
        <title>Comparative Genomics Analysis of the Genus Qipengyuania Reveals Extensive Genetic Diversity and Metabolic Versatility, Including the Description of Fifteen Novel Species.</title>
        <authorList>
            <person name="Liu Y."/>
        </authorList>
    </citation>
    <scope>NUCLEOTIDE SEQUENCE [LARGE SCALE GENOMIC DNA]</scope>
    <source>
        <strain evidence="1 2">1NDH13</strain>
    </source>
</reference>
<dbReference type="RefSeq" id="WP_221426285.1">
    <property type="nucleotide sequence ID" value="NZ_CP081295.1"/>
</dbReference>
<evidence type="ECO:0000313" key="2">
    <source>
        <dbReference type="Proteomes" id="UP000824281"/>
    </source>
</evidence>
<dbReference type="InterPro" id="IPR009964">
    <property type="entry name" value="DUF1491"/>
</dbReference>